<dbReference type="OrthoDB" id="5380150at2"/>
<dbReference type="KEGG" id="mant:BHD05_11250"/>
<dbReference type="InterPro" id="IPR004843">
    <property type="entry name" value="Calcineurin-like_PHP"/>
</dbReference>
<name>A0A7L5AJ91_9MICO</name>
<dbReference type="EMBL" id="CP017146">
    <property type="protein sequence ID" value="QHO70132.1"/>
    <property type="molecule type" value="Genomic_DNA"/>
</dbReference>
<evidence type="ECO:0000313" key="2">
    <source>
        <dbReference type="EMBL" id="QHO70132.1"/>
    </source>
</evidence>
<feature type="domain" description="Calcineurin-like phosphoesterase" evidence="1">
    <location>
        <begin position="9"/>
        <end position="217"/>
    </location>
</feature>
<dbReference type="AlphaFoldDB" id="A0A7L5AJ91"/>
<dbReference type="Pfam" id="PF00149">
    <property type="entry name" value="Metallophos"/>
    <property type="match status" value="1"/>
</dbReference>
<reference evidence="2 3" key="1">
    <citation type="submission" date="2016-09" db="EMBL/GenBank/DDBJ databases">
        <title>Complete genome sequence of microbes from the polar regions.</title>
        <authorList>
            <person name="Liao L."/>
            <person name="Chen B."/>
        </authorList>
    </citation>
    <scope>NUCLEOTIDE SEQUENCE [LARGE SCALE GENOMIC DNA]</scope>
    <source>
        <strain evidence="2 3">ZS314</strain>
    </source>
</reference>
<dbReference type="SUPFAM" id="SSF56300">
    <property type="entry name" value="Metallo-dependent phosphatases"/>
    <property type="match status" value="1"/>
</dbReference>
<keyword evidence="3" id="KW-1185">Reference proteome</keyword>
<dbReference type="GO" id="GO:0016787">
    <property type="term" value="F:hydrolase activity"/>
    <property type="evidence" value="ECO:0007669"/>
    <property type="project" value="InterPro"/>
</dbReference>
<organism evidence="2 3">
    <name type="scientific">Marisediminicola antarctica</name>
    <dbReference type="NCBI Taxonomy" id="674079"/>
    <lineage>
        <taxon>Bacteria</taxon>
        <taxon>Bacillati</taxon>
        <taxon>Actinomycetota</taxon>
        <taxon>Actinomycetes</taxon>
        <taxon>Micrococcales</taxon>
        <taxon>Microbacteriaceae</taxon>
        <taxon>Marisediminicola</taxon>
    </lineage>
</organism>
<dbReference type="RefSeq" id="WP_161886520.1">
    <property type="nucleotide sequence ID" value="NZ_CP017146.1"/>
</dbReference>
<dbReference type="InterPro" id="IPR029052">
    <property type="entry name" value="Metallo-depent_PP-like"/>
</dbReference>
<evidence type="ECO:0000313" key="3">
    <source>
        <dbReference type="Proteomes" id="UP000464507"/>
    </source>
</evidence>
<gene>
    <name evidence="2" type="ORF">BHD05_11250</name>
</gene>
<sequence>MESLSTAERIGILGDVHGDLDHVLRVSGAMSTRDIRTLLVLGDFGFIWPGANWDNVVAKLSKRLLARGQSLFFVDGNHEDFSRLYRFPIGPDGLRWIRPNIAHIPRGYRTRLASGRTLAALGGASSVDVEYRREGYSWWPQESITEADLDAVGDEPAELLVGHDAPLNLPGLDRRLAQTADQWPSAGREYAAAGRRMFHRGFLQLRPALYLGGHYHHHIDETVVIGVGDDRFESRVVLLDKNGDPTTISQGILNVTTFNLDLFCLANRT</sequence>
<evidence type="ECO:0000259" key="1">
    <source>
        <dbReference type="Pfam" id="PF00149"/>
    </source>
</evidence>
<protein>
    <recommendedName>
        <fullName evidence="1">Calcineurin-like phosphoesterase domain-containing protein</fullName>
    </recommendedName>
</protein>
<dbReference type="Gene3D" id="3.60.21.10">
    <property type="match status" value="1"/>
</dbReference>
<accession>A0A7L5AJ91</accession>
<proteinExistence type="predicted"/>
<dbReference type="Proteomes" id="UP000464507">
    <property type="component" value="Chromosome"/>
</dbReference>